<dbReference type="RefSeq" id="WP_394318326.1">
    <property type="nucleotide sequence ID" value="NZ_JBHMQV010000009.1"/>
</dbReference>
<keyword evidence="2" id="KW-0472">Membrane</keyword>
<evidence type="ECO:0000313" key="3">
    <source>
        <dbReference type="EMBL" id="MFC0844223.1"/>
    </source>
</evidence>
<evidence type="ECO:0000256" key="1">
    <source>
        <dbReference type="SAM" id="MobiDB-lite"/>
    </source>
</evidence>
<dbReference type="EMBL" id="JBHMQV010000009">
    <property type="protein sequence ID" value="MFC0844223.1"/>
    <property type="molecule type" value="Genomic_DNA"/>
</dbReference>
<comment type="caution">
    <text evidence="3">The sequence shown here is derived from an EMBL/GenBank/DDBJ whole genome shotgun (WGS) entry which is preliminary data.</text>
</comment>
<organism evidence="3 4">
    <name type="scientific">Streptomyces noboritoensis</name>
    <dbReference type="NCBI Taxonomy" id="67337"/>
    <lineage>
        <taxon>Bacteria</taxon>
        <taxon>Bacillati</taxon>
        <taxon>Actinomycetota</taxon>
        <taxon>Actinomycetes</taxon>
        <taxon>Kitasatosporales</taxon>
        <taxon>Streptomycetaceae</taxon>
        <taxon>Streptomyces</taxon>
    </lineage>
</organism>
<proteinExistence type="predicted"/>
<evidence type="ECO:0000313" key="4">
    <source>
        <dbReference type="Proteomes" id="UP001589887"/>
    </source>
</evidence>
<accession>A0ABV6TFM4</accession>
<evidence type="ECO:0008006" key="5">
    <source>
        <dbReference type="Google" id="ProtNLM"/>
    </source>
</evidence>
<gene>
    <name evidence="3" type="ORF">ACFH04_10945</name>
</gene>
<name>A0ABV6TFM4_9ACTN</name>
<sequence length="110" mass="11253">MKPLAEDGRSATEDRVRAALAARAALVTHRDLSHEAPPQGRGWGVRRVRRVAFAALGVAAAVVAVCLLVLPGDPAPAQAPPAGTPGITEPSTPTDPVDPSGADPRVITKP</sequence>
<feature type="region of interest" description="Disordered" evidence="1">
    <location>
        <begin position="73"/>
        <end position="110"/>
    </location>
</feature>
<keyword evidence="2" id="KW-1133">Transmembrane helix</keyword>
<dbReference type="Proteomes" id="UP001589887">
    <property type="component" value="Unassembled WGS sequence"/>
</dbReference>
<keyword evidence="2" id="KW-0812">Transmembrane</keyword>
<evidence type="ECO:0000256" key="2">
    <source>
        <dbReference type="SAM" id="Phobius"/>
    </source>
</evidence>
<feature type="compositionally biased region" description="Pro residues" evidence="1">
    <location>
        <begin position="73"/>
        <end position="83"/>
    </location>
</feature>
<protein>
    <recommendedName>
        <fullName evidence="5">Cellulase</fullName>
    </recommendedName>
</protein>
<reference evidence="3 4" key="1">
    <citation type="submission" date="2024-09" db="EMBL/GenBank/DDBJ databases">
        <authorList>
            <person name="Sun Q."/>
            <person name="Mori K."/>
        </authorList>
    </citation>
    <scope>NUCLEOTIDE SEQUENCE [LARGE SCALE GENOMIC DNA]</scope>
    <source>
        <strain evidence="3 4">JCM 4557</strain>
    </source>
</reference>
<keyword evidence="4" id="KW-1185">Reference proteome</keyword>
<feature type="transmembrane region" description="Helical" evidence="2">
    <location>
        <begin position="51"/>
        <end position="70"/>
    </location>
</feature>